<organism evidence="4 5">
    <name type="scientific">Phytohabitans aurantiacus</name>
    <dbReference type="NCBI Taxonomy" id="3016789"/>
    <lineage>
        <taxon>Bacteria</taxon>
        <taxon>Bacillati</taxon>
        <taxon>Actinomycetota</taxon>
        <taxon>Actinomycetes</taxon>
        <taxon>Micromonosporales</taxon>
        <taxon>Micromonosporaceae</taxon>
    </lineage>
</organism>
<dbReference type="CDD" id="cd06170">
    <property type="entry name" value="LuxR_C_like"/>
    <property type="match status" value="1"/>
</dbReference>
<evidence type="ECO:0000256" key="2">
    <source>
        <dbReference type="ARBA" id="ARBA00022840"/>
    </source>
</evidence>
<dbReference type="InterPro" id="IPR027417">
    <property type="entry name" value="P-loop_NTPase"/>
</dbReference>
<comment type="caution">
    <text evidence="4">The sequence shown here is derived from an EMBL/GenBank/DDBJ whole genome shotgun (WGS) entry which is preliminary data.</text>
</comment>
<reference evidence="4" key="1">
    <citation type="submission" date="2022-12" db="EMBL/GenBank/DDBJ databases">
        <title>New Phytohabitans aurantiacus sp. RD004123 nov., an actinomycete isolated from soil.</title>
        <authorList>
            <person name="Triningsih D.W."/>
            <person name="Harunari E."/>
            <person name="Igarashi Y."/>
        </authorList>
    </citation>
    <scope>NUCLEOTIDE SEQUENCE</scope>
    <source>
        <strain evidence="4">RD004123</strain>
    </source>
</reference>
<name>A0ABQ5QUG7_9ACTN</name>
<accession>A0ABQ5QUG7</accession>
<dbReference type="PROSITE" id="PS51257">
    <property type="entry name" value="PROKAR_LIPOPROTEIN"/>
    <property type="match status" value="1"/>
</dbReference>
<dbReference type="InterPro" id="IPR036388">
    <property type="entry name" value="WH-like_DNA-bd_sf"/>
</dbReference>
<keyword evidence="2" id="KW-0067">ATP-binding</keyword>
<dbReference type="InterPro" id="IPR000792">
    <property type="entry name" value="Tscrpt_reg_LuxR_C"/>
</dbReference>
<proteinExistence type="predicted"/>
<evidence type="ECO:0000256" key="1">
    <source>
        <dbReference type="ARBA" id="ARBA00022741"/>
    </source>
</evidence>
<evidence type="ECO:0000259" key="3">
    <source>
        <dbReference type="PROSITE" id="PS50043"/>
    </source>
</evidence>
<dbReference type="PROSITE" id="PS50043">
    <property type="entry name" value="HTH_LUXR_2"/>
    <property type="match status" value="1"/>
</dbReference>
<dbReference type="InterPro" id="IPR016032">
    <property type="entry name" value="Sig_transdc_resp-reg_C-effctor"/>
</dbReference>
<dbReference type="Gene3D" id="3.40.50.300">
    <property type="entry name" value="P-loop containing nucleotide triphosphate hydrolases"/>
    <property type="match status" value="1"/>
</dbReference>
<protein>
    <submittedName>
        <fullName evidence="4">LuxR family transcriptional regulator</fullName>
    </submittedName>
</protein>
<feature type="domain" description="HTH luxR-type" evidence="3">
    <location>
        <begin position="788"/>
        <end position="852"/>
    </location>
</feature>
<dbReference type="Proteomes" id="UP001144280">
    <property type="component" value="Unassembled WGS sequence"/>
</dbReference>
<evidence type="ECO:0000313" key="4">
    <source>
        <dbReference type="EMBL" id="GLH97296.1"/>
    </source>
</evidence>
<dbReference type="Pfam" id="PF13191">
    <property type="entry name" value="AAA_16"/>
    <property type="match status" value="1"/>
</dbReference>
<keyword evidence="1" id="KW-0547">Nucleotide-binding</keyword>
<dbReference type="Pfam" id="PF00196">
    <property type="entry name" value="GerE"/>
    <property type="match status" value="1"/>
</dbReference>
<keyword evidence="5" id="KW-1185">Reference proteome</keyword>
<evidence type="ECO:0000313" key="5">
    <source>
        <dbReference type="Proteomes" id="UP001144280"/>
    </source>
</evidence>
<dbReference type="EMBL" id="BSDI01000009">
    <property type="protein sequence ID" value="GLH97296.1"/>
    <property type="molecule type" value="Genomic_DNA"/>
</dbReference>
<dbReference type="PANTHER" id="PTHR16305">
    <property type="entry name" value="TESTICULAR SOLUBLE ADENYLYL CYCLASE"/>
    <property type="match status" value="1"/>
</dbReference>
<gene>
    <name evidence="4" type="ORF">Pa4123_25710</name>
</gene>
<sequence length="853" mass="89169">MGRDAELESVAAALASGSCGGLVLVGAAGVGKTRLAREALRRWADAGGDHEWVVGTRSAASIPFGAVSHLLPPGPQPRGTGALVAAVAARFEALTGNGRLVVGVDDAHLLDEASAALLHQLVVRGAAALVATVRGGEPTCDAVMALWKDAGERLHVHPLPDEAIDRIVAEVLGPVDPISLRLLRRLAGGNPLLLRELLADALETGALARCEGLWCWRGAVPGGARVGELVAARLRALDPAARAALEIVACGEPLALSLVERLAGVDAIETAERSEMAVVERSGARTALRLAHPLYGEVLRAGLPVGRARAIWRGLSEALTAGPMRRRDDVLLAGVWELQSGTVWRPDVLLAAARQAVGRFDLELADRLARGARSAGGGAAADWLLAEILQFRGRGREAAQVLPAAPEADSGQAVTRALILYWGLGQVENAEKALDVTGSAESEATRSWIVLFDGRCHEALAVAQTVLLDPAASDQAVIWAAMGGGLAAGLLGRAERATAIAARGRMVADAHADRYPWGQAQVGYGLCLARYATGRLRGAAEVAEHGYRTAVAKDARPMAGFWAAFRGVVAKARGRVADAQAALREAIVLMEDGDTYQISRVHLGELAGACALAGDQAGARDCMARVDAAQAPSNRLFDAWVELNRAWVEAAGGSLSAAAGTALRAADLARDTEQPTIEAMCRYDAARLGAAATVRERLAVLAEQVEGGFVALLAAAATALSTRDAMALDRSATVFAERGYLLLAAEVSAAAGHAHRHAGRRGSARHSFERSATLAGQCQGAYTPLLDLDGVGTVLTRREREVAVLATTLPSREIAVRLGLSVRTVNNYLGRAYQKLGIASRAELQDVFEPRSS</sequence>
<dbReference type="Gene3D" id="1.10.10.10">
    <property type="entry name" value="Winged helix-like DNA-binding domain superfamily/Winged helix DNA-binding domain"/>
    <property type="match status" value="1"/>
</dbReference>
<dbReference type="InterPro" id="IPR041664">
    <property type="entry name" value="AAA_16"/>
</dbReference>
<dbReference type="PANTHER" id="PTHR16305:SF28">
    <property type="entry name" value="GUANYLATE CYCLASE DOMAIN-CONTAINING PROTEIN"/>
    <property type="match status" value="1"/>
</dbReference>
<dbReference type="SUPFAM" id="SSF52540">
    <property type="entry name" value="P-loop containing nucleoside triphosphate hydrolases"/>
    <property type="match status" value="1"/>
</dbReference>
<dbReference type="SUPFAM" id="SSF46894">
    <property type="entry name" value="C-terminal effector domain of the bipartite response regulators"/>
    <property type="match status" value="1"/>
</dbReference>
<dbReference type="SMART" id="SM00421">
    <property type="entry name" value="HTH_LUXR"/>
    <property type="match status" value="1"/>
</dbReference>